<keyword evidence="3" id="KW-1185">Reference proteome</keyword>
<sequence length="84" mass="9028">MSSCSLRHRQHLGAEGRRVNGRESATPADPSRTFDSGSHPSSLPLPPSPGERAPHSQNHCTGAGTSQDPIFLVYSYSSTEARRP</sequence>
<protein>
    <submittedName>
        <fullName evidence="2">Uncharacterized protein</fullName>
    </submittedName>
</protein>
<organism evidence="2 3">
    <name type="scientific">Synaphobranchus kaupii</name>
    <name type="common">Kaup's arrowtooth eel</name>
    <dbReference type="NCBI Taxonomy" id="118154"/>
    <lineage>
        <taxon>Eukaryota</taxon>
        <taxon>Metazoa</taxon>
        <taxon>Chordata</taxon>
        <taxon>Craniata</taxon>
        <taxon>Vertebrata</taxon>
        <taxon>Euteleostomi</taxon>
        <taxon>Actinopterygii</taxon>
        <taxon>Neopterygii</taxon>
        <taxon>Teleostei</taxon>
        <taxon>Anguilliformes</taxon>
        <taxon>Synaphobranchidae</taxon>
        <taxon>Synaphobranchus</taxon>
    </lineage>
</organism>
<reference evidence="2" key="1">
    <citation type="journal article" date="2023" name="Science">
        <title>Genome structures resolve the early diversification of teleost fishes.</title>
        <authorList>
            <person name="Parey E."/>
            <person name="Louis A."/>
            <person name="Montfort J."/>
            <person name="Bouchez O."/>
            <person name="Roques C."/>
            <person name="Iampietro C."/>
            <person name="Lluch J."/>
            <person name="Castinel A."/>
            <person name="Donnadieu C."/>
            <person name="Desvignes T."/>
            <person name="Floi Bucao C."/>
            <person name="Jouanno E."/>
            <person name="Wen M."/>
            <person name="Mejri S."/>
            <person name="Dirks R."/>
            <person name="Jansen H."/>
            <person name="Henkel C."/>
            <person name="Chen W.J."/>
            <person name="Zahm M."/>
            <person name="Cabau C."/>
            <person name="Klopp C."/>
            <person name="Thompson A.W."/>
            <person name="Robinson-Rechavi M."/>
            <person name="Braasch I."/>
            <person name="Lecointre G."/>
            <person name="Bobe J."/>
            <person name="Postlethwait J.H."/>
            <person name="Berthelot C."/>
            <person name="Roest Crollius H."/>
            <person name="Guiguen Y."/>
        </authorList>
    </citation>
    <scope>NUCLEOTIDE SEQUENCE</scope>
    <source>
        <strain evidence="2">WJC10195</strain>
    </source>
</reference>
<feature type="region of interest" description="Disordered" evidence="1">
    <location>
        <begin position="1"/>
        <end position="84"/>
    </location>
</feature>
<evidence type="ECO:0000313" key="2">
    <source>
        <dbReference type="EMBL" id="KAJ8336053.1"/>
    </source>
</evidence>
<accession>A0A9Q1EC25</accession>
<dbReference type="AlphaFoldDB" id="A0A9Q1EC25"/>
<feature type="compositionally biased region" description="Basic and acidic residues" evidence="1">
    <location>
        <begin position="12"/>
        <end position="21"/>
    </location>
</feature>
<comment type="caution">
    <text evidence="2">The sequence shown here is derived from an EMBL/GenBank/DDBJ whole genome shotgun (WGS) entry which is preliminary data.</text>
</comment>
<gene>
    <name evidence="2" type="ORF">SKAU_G00393960</name>
</gene>
<feature type="compositionally biased region" description="Polar residues" evidence="1">
    <location>
        <begin position="75"/>
        <end position="84"/>
    </location>
</feature>
<evidence type="ECO:0000256" key="1">
    <source>
        <dbReference type="SAM" id="MobiDB-lite"/>
    </source>
</evidence>
<feature type="compositionally biased region" description="Basic residues" evidence="1">
    <location>
        <begin position="1"/>
        <end position="11"/>
    </location>
</feature>
<dbReference type="EMBL" id="JAINUF010000020">
    <property type="protein sequence ID" value="KAJ8336053.1"/>
    <property type="molecule type" value="Genomic_DNA"/>
</dbReference>
<feature type="compositionally biased region" description="Polar residues" evidence="1">
    <location>
        <begin position="55"/>
        <end position="68"/>
    </location>
</feature>
<name>A0A9Q1EC25_SYNKA</name>
<proteinExistence type="predicted"/>
<evidence type="ECO:0000313" key="3">
    <source>
        <dbReference type="Proteomes" id="UP001152622"/>
    </source>
</evidence>
<dbReference type="Proteomes" id="UP001152622">
    <property type="component" value="Chromosome 20"/>
</dbReference>